<dbReference type="Ensembl" id="ENSPNAT00000048247.1">
    <property type="protein sequence ID" value="ENSPNAP00000067347.1"/>
    <property type="gene ID" value="ENSPNAG00000022773.2"/>
</dbReference>
<protein>
    <submittedName>
        <fullName evidence="1">Uncharacterized protein</fullName>
    </submittedName>
</protein>
<dbReference type="PANTHER" id="PTHR34488">
    <property type="entry name" value="SI:CH211-245H14.1-RELATED"/>
    <property type="match status" value="1"/>
</dbReference>
<dbReference type="Proteomes" id="UP001501920">
    <property type="component" value="Chromosome 23"/>
</dbReference>
<organism evidence="1 2">
    <name type="scientific">Pygocentrus nattereri</name>
    <name type="common">Red-bellied piranha</name>
    <dbReference type="NCBI Taxonomy" id="42514"/>
    <lineage>
        <taxon>Eukaryota</taxon>
        <taxon>Metazoa</taxon>
        <taxon>Chordata</taxon>
        <taxon>Craniata</taxon>
        <taxon>Vertebrata</taxon>
        <taxon>Euteleostomi</taxon>
        <taxon>Actinopterygii</taxon>
        <taxon>Neopterygii</taxon>
        <taxon>Teleostei</taxon>
        <taxon>Ostariophysi</taxon>
        <taxon>Characiformes</taxon>
        <taxon>Characoidei</taxon>
        <taxon>Pygocentrus</taxon>
    </lineage>
</organism>
<reference evidence="1 2" key="1">
    <citation type="submission" date="2020-10" db="EMBL/GenBank/DDBJ databases">
        <title>Pygocentrus nattereri (red-bellied piranha) genome, fPygNat1, primary haplotype.</title>
        <authorList>
            <person name="Myers G."/>
            <person name="Meyer A."/>
            <person name="Karagic N."/>
            <person name="Pippel M."/>
            <person name="Winkler S."/>
            <person name="Tracey A."/>
            <person name="Wood J."/>
            <person name="Formenti G."/>
            <person name="Howe K."/>
            <person name="Fedrigo O."/>
            <person name="Jarvis E.D."/>
        </authorList>
    </citation>
    <scope>NUCLEOTIDE SEQUENCE [LARGE SCALE GENOMIC DNA]</scope>
</reference>
<keyword evidence="2" id="KW-1185">Reference proteome</keyword>
<reference evidence="1" key="2">
    <citation type="submission" date="2025-08" db="UniProtKB">
        <authorList>
            <consortium name="Ensembl"/>
        </authorList>
    </citation>
    <scope>IDENTIFICATION</scope>
</reference>
<name>A0AAR2KY85_PYGNA</name>
<evidence type="ECO:0000313" key="1">
    <source>
        <dbReference type="Ensembl" id="ENSPNAP00000067347.1"/>
    </source>
</evidence>
<dbReference type="AlphaFoldDB" id="A0AAR2KY85"/>
<dbReference type="PANTHER" id="PTHR34488:SF1">
    <property type="entry name" value="SI:CH211-245H14.1-RELATED"/>
    <property type="match status" value="1"/>
</dbReference>
<dbReference type="GeneTree" id="ENSGT00940000164220"/>
<accession>A0AAR2KY85</accession>
<reference evidence="1" key="3">
    <citation type="submission" date="2025-09" db="UniProtKB">
        <authorList>
            <consortium name="Ensembl"/>
        </authorList>
    </citation>
    <scope>IDENTIFICATION</scope>
</reference>
<sequence>PNRALMRKKLGERRSGLMEVSNVEECDVIMGFCPVVSRAGTDIEVALKKIQDLSDTKPVALVVLHHTFDPEFMVPDSSVSVNRENTLTVDCLFHEDKGLLRCPRNQEAVDEVRNTALRSHIHTNSDSAAPQKLWPKELYRSEGLTLTVRV</sequence>
<evidence type="ECO:0000313" key="2">
    <source>
        <dbReference type="Proteomes" id="UP001501920"/>
    </source>
</evidence>
<proteinExistence type="predicted"/>